<keyword evidence="2" id="KW-1185">Reference proteome</keyword>
<accession>A0ABV7KBE4</accession>
<protein>
    <recommendedName>
        <fullName evidence="3">MarR family transcriptional regulator</fullName>
    </recommendedName>
</protein>
<evidence type="ECO:0008006" key="3">
    <source>
        <dbReference type="Google" id="ProtNLM"/>
    </source>
</evidence>
<dbReference type="RefSeq" id="WP_378220622.1">
    <property type="nucleotide sequence ID" value="NZ_JBHRTK010000012.1"/>
</dbReference>
<sequence>MDKLTDLELSILSMMDGGPPVPWGAAMSAALEFLVGYGLADQDGTSYFITKAGRRALQAKGGE</sequence>
<proteinExistence type="predicted"/>
<evidence type="ECO:0000313" key="2">
    <source>
        <dbReference type="Proteomes" id="UP001595583"/>
    </source>
</evidence>
<dbReference type="Proteomes" id="UP001595583">
    <property type="component" value="Unassembled WGS sequence"/>
</dbReference>
<organism evidence="1 2">
    <name type="scientific">Aquamicrobium soli</name>
    <dbReference type="NCBI Taxonomy" id="1811518"/>
    <lineage>
        <taxon>Bacteria</taxon>
        <taxon>Pseudomonadati</taxon>
        <taxon>Pseudomonadota</taxon>
        <taxon>Alphaproteobacteria</taxon>
        <taxon>Hyphomicrobiales</taxon>
        <taxon>Phyllobacteriaceae</taxon>
        <taxon>Aquamicrobium</taxon>
    </lineage>
</organism>
<name>A0ABV7KBE4_9HYPH</name>
<dbReference type="EMBL" id="JBHRTK010000012">
    <property type="protein sequence ID" value="MFC3206818.1"/>
    <property type="molecule type" value="Genomic_DNA"/>
</dbReference>
<reference evidence="2" key="1">
    <citation type="journal article" date="2019" name="Int. J. Syst. Evol. Microbiol.">
        <title>The Global Catalogue of Microorganisms (GCM) 10K type strain sequencing project: providing services to taxonomists for standard genome sequencing and annotation.</title>
        <authorList>
            <consortium name="The Broad Institute Genomics Platform"/>
            <consortium name="The Broad Institute Genome Sequencing Center for Infectious Disease"/>
            <person name="Wu L."/>
            <person name="Ma J."/>
        </authorList>
    </citation>
    <scope>NUCLEOTIDE SEQUENCE [LARGE SCALE GENOMIC DNA]</scope>
    <source>
        <strain evidence="2">KCTC 52165</strain>
    </source>
</reference>
<gene>
    <name evidence="1" type="ORF">ACFOHJ_11395</name>
</gene>
<evidence type="ECO:0000313" key="1">
    <source>
        <dbReference type="EMBL" id="MFC3206818.1"/>
    </source>
</evidence>
<comment type="caution">
    <text evidence="1">The sequence shown here is derived from an EMBL/GenBank/DDBJ whole genome shotgun (WGS) entry which is preliminary data.</text>
</comment>